<dbReference type="Gene3D" id="1.20.1440.100">
    <property type="entry name" value="SG protein - dephosphorylation function"/>
    <property type="match status" value="1"/>
</dbReference>
<dbReference type="PANTHER" id="PTHR43344:SF13">
    <property type="entry name" value="PHOSPHATASE RV3661-RELATED"/>
    <property type="match status" value="1"/>
</dbReference>
<evidence type="ECO:0000256" key="4">
    <source>
        <dbReference type="ARBA" id="ARBA00022842"/>
    </source>
</evidence>
<evidence type="ECO:0000313" key="8">
    <source>
        <dbReference type="Proteomes" id="UP001431572"/>
    </source>
</evidence>
<evidence type="ECO:0000256" key="1">
    <source>
        <dbReference type="ARBA" id="ARBA00009184"/>
    </source>
</evidence>
<accession>A0A8T7M5Z9</accession>
<dbReference type="PANTHER" id="PTHR43344">
    <property type="entry name" value="PHOSPHOSERINE PHOSPHATASE"/>
    <property type="match status" value="1"/>
</dbReference>
<keyword evidence="8" id="KW-1185">Reference proteome</keyword>
<proteinExistence type="inferred from homology"/>
<dbReference type="InterPro" id="IPR050582">
    <property type="entry name" value="HAD-like_SerB"/>
</dbReference>
<reference evidence="5 7" key="1">
    <citation type="submission" date="2020-06" db="EMBL/GenBank/DDBJ databases">
        <title>Anoxygenic phototrophic Chloroflexota member uses a Type I reaction center.</title>
        <authorList>
            <person name="Tsuji J.M."/>
            <person name="Shaw N.A."/>
            <person name="Nagashima S."/>
            <person name="Venkiteswaran J."/>
            <person name="Schiff S.L."/>
            <person name="Hanada S."/>
            <person name="Tank M."/>
            <person name="Neufeld J.D."/>
        </authorList>
    </citation>
    <scope>NUCLEOTIDE SEQUENCE [LARGE SCALE GENOMIC DNA]</scope>
    <source>
        <strain evidence="5">L227-S17</strain>
    </source>
</reference>
<protein>
    <submittedName>
        <fullName evidence="5">HAD-IB family phosphatase</fullName>
    </submittedName>
</protein>
<dbReference type="SUPFAM" id="SSF56784">
    <property type="entry name" value="HAD-like"/>
    <property type="match status" value="1"/>
</dbReference>
<organism evidence="5 7">
    <name type="scientific">Candidatus Chlorohelix allophototropha</name>
    <dbReference type="NCBI Taxonomy" id="3003348"/>
    <lineage>
        <taxon>Bacteria</taxon>
        <taxon>Bacillati</taxon>
        <taxon>Chloroflexota</taxon>
        <taxon>Chloroflexia</taxon>
        <taxon>Candidatus Chloroheliales</taxon>
        <taxon>Candidatus Chloroheliaceae</taxon>
        <taxon>Candidatus Chlorohelix</taxon>
    </lineage>
</organism>
<dbReference type="InterPro" id="IPR036412">
    <property type="entry name" value="HAD-like_sf"/>
</dbReference>
<keyword evidence="4" id="KW-0460">Magnesium</keyword>
<dbReference type="InterPro" id="IPR023214">
    <property type="entry name" value="HAD_sf"/>
</dbReference>
<name>A0A8T7M5Z9_9CHLR</name>
<reference evidence="6" key="2">
    <citation type="journal article" date="2024" name="Nature">
        <title>Anoxygenic phototroph of the Chloroflexota uses a type I reaction centre.</title>
        <authorList>
            <person name="Tsuji J.M."/>
            <person name="Shaw N.A."/>
            <person name="Nagashima S."/>
            <person name="Venkiteswaran J.J."/>
            <person name="Schiff S.L."/>
            <person name="Watanabe T."/>
            <person name="Fukui M."/>
            <person name="Hanada S."/>
            <person name="Tank M."/>
            <person name="Neufeld J.D."/>
        </authorList>
    </citation>
    <scope>NUCLEOTIDE SEQUENCE</scope>
    <source>
        <strain evidence="6">L227-S17</strain>
    </source>
</reference>
<dbReference type="EMBL" id="JACATZ010000003">
    <property type="protein sequence ID" value="NWJ47466.1"/>
    <property type="molecule type" value="Genomic_DNA"/>
</dbReference>
<keyword evidence="3" id="KW-0378">Hydrolase</keyword>
<evidence type="ECO:0000313" key="6">
    <source>
        <dbReference type="EMBL" id="WJW69378.1"/>
    </source>
</evidence>
<evidence type="ECO:0000256" key="2">
    <source>
        <dbReference type="ARBA" id="ARBA00022723"/>
    </source>
</evidence>
<keyword evidence="2" id="KW-0479">Metal-binding</keyword>
<dbReference type="EMBL" id="CP128400">
    <property type="protein sequence ID" value="WJW69378.1"/>
    <property type="molecule type" value="Genomic_DNA"/>
</dbReference>
<gene>
    <name evidence="5" type="ORF">HXX08_16525</name>
    <name evidence="6" type="ORF">OZ401_002986</name>
</gene>
<dbReference type="NCBIfam" id="TIGR01488">
    <property type="entry name" value="HAD-SF-IB"/>
    <property type="match status" value="1"/>
</dbReference>
<dbReference type="GO" id="GO:0016787">
    <property type="term" value="F:hydrolase activity"/>
    <property type="evidence" value="ECO:0007669"/>
    <property type="project" value="UniProtKB-KW"/>
</dbReference>
<dbReference type="GO" id="GO:0046872">
    <property type="term" value="F:metal ion binding"/>
    <property type="evidence" value="ECO:0007669"/>
    <property type="project" value="UniProtKB-KW"/>
</dbReference>
<dbReference type="Pfam" id="PF12710">
    <property type="entry name" value="HAD"/>
    <property type="match status" value="1"/>
</dbReference>
<evidence type="ECO:0000313" key="5">
    <source>
        <dbReference type="EMBL" id="NWJ47466.1"/>
    </source>
</evidence>
<dbReference type="AlphaFoldDB" id="A0A8T7M5Z9"/>
<evidence type="ECO:0000313" key="7">
    <source>
        <dbReference type="Proteomes" id="UP000521676"/>
    </source>
</evidence>
<dbReference type="Proteomes" id="UP000521676">
    <property type="component" value="Unassembled WGS sequence"/>
</dbReference>
<dbReference type="RefSeq" id="WP_341471266.1">
    <property type="nucleotide sequence ID" value="NZ_CP128400.1"/>
</dbReference>
<sequence>MKAAVFSDVEGTLVSGSLPATFLEMGKSLHHFSKLKRFQIDAIGLFSRLLPSKFQRYSQLISLLIAIKGETPGQVQELIEQVNPELIKRLKMEVVGRIEAHRKEGLPLILVSAAMHQAVVHLGKEMDGRGEGTHIRIKGGRYITKVEGGICQGEGKAARAREIINEMGLDPALCYAFGDTGSDIPFLALFGHPCAVDPDAKLAAEAISRGWEIIHTRNG</sequence>
<dbReference type="Gene3D" id="3.40.50.1000">
    <property type="entry name" value="HAD superfamily/HAD-like"/>
    <property type="match status" value="1"/>
</dbReference>
<comment type="similarity">
    <text evidence="1">Belongs to the HAD-like hydrolase superfamily. SerB family.</text>
</comment>
<evidence type="ECO:0000256" key="3">
    <source>
        <dbReference type="ARBA" id="ARBA00022801"/>
    </source>
</evidence>
<dbReference type="Proteomes" id="UP001431572">
    <property type="component" value="Chromosome 2"/>
</dbReference>